<keyword evidence="4" id="KW-1185">Reference proteome</keyword>
<keyword evidence="1" id="KW-0812">Transmembrane</keyword>
<sequence>MLLIGILVFGMVVGAAAQLLLGRSAGRIDWTLAFAAGLAGSFVGGLLVSLLAGDGLSLRPSGIIGSLVGALLVTGAVGWWRARSATPKP</sequence>
<dbReference type="KEGG" id="rav:AAT18_00915"/>
<evidence type="ECO:0000313" key="5">
    <source>
        <dbReference type="Proteomes" id="UP001163947"/>
    </source>
</evidence>
<accession>A0A0F6YA08</accession>
<evidence type="ECO:0000313" key="2">
    <source>
        <dbReference type="EMBL" id="GES37137.1"/>
    </source>
</evidence>
<dbReference type="Proteomes" id="UP000325466">
    <property type="component" value="Unassembled WGS sequence"/>
</dbReference>
<feature type="transmembrane region" description="Helical" evidence="1">
    <location>
        <begin position="63"/>
        <end position="82"/>
    </location>
</feature>
<dbReference type="EMBL" id="BLAH01000080">
    <property type="protein sequence ID" value="GES37137.1"/>
    <property type="molecule type" value="Genomic_DNA"/>
</dbReference>
<feature type="transmembrane region" description="Helical" evidence="1">
    <location>
        <begin position="32"/>
        <end position="51"/>
    </location>
</feature>
<dbReference type="Proteomes" id="UP001163947">
    <property type="component" value="Chromosome"/>
</dbReference>
<organism evidence="3 5">
    <name type="scientific">Rhodococcus aetherivorans</name>
    <dbReference type="NCBI Taxonomy" id="191292"/>
    <lineage>
        <taxon>Bacteria</taxon>
        <taxon>Bacillati</taxon>
        <taxon>Actinomycetota</taxon>
        <taxon>Actinomycetes</taxon>
        <taxon>Mycobacteriales</taxon>
        <taxon>Nocardiaceae</taxon>
        <taxon>Rhodococcus</taxon>
    </lineage>
</organism>
<protein>
    <submittedName>
        <fullName evidence="3">GlsB/YeaQ/YmgE family stress response membrane protein</fullName>
    </submittedName>
</protein>
<evidence type="ECO:0000256" key="1">
    <source>
        <dbReference type="SAM" id="Phobius"/>
    </source>
</evidence>
<gene>
    <name evidence="3" type="ORF">OCS65_00320</name>
    <name evidence="2" type="ORF">RAJCM14343_2391</name>
</gene>
<accession>N1MFG3</accession>
<dbReference type="AlphaFoldDB" id="A0A059MGN3"/>
<name>A0A059MGN3_9NOCA</name>
<reference evidence="2" key="2">
    <citation type="submission" date="2019-10" db="EMBL/GenBank/DDBJ databases">
        <title>Draft genome sequence of Rhodococcus aetherivorans JCM 14343.</title>
        <authorList>
            <person name="Inoue D."/>
            <person name="Nakazawa M."/>
            <person name="Yamamoto N."/>
            <person name="Sei K."/>
            <person name="Ike M."/>
        </authorList>
    </citation>
    <scope>NUCLEOTIDE SEQUENCE</scope>
    <source>
        <strain evidence="2">JCM 14343</strain>
    </source>
</reference>
<keyword evidence="1" id="KW-1133">Transmembrane helix</keyword>
<dbReference type="RefSeq" id="WP_006944638.1">
    <property type="nucleotide sequence ID" value="NZ_BAAAYP010000049.1"/>
</dbReference>
<evidence type="ECO:0000313" key="4">
    <source>
        <dbReference type="Proteomes" id="UP000325466"/>
    </source>
</evidence>
<reference evidence="2 4" key="1">
    <citation type="journal article" date="2018" name="Biodegradation">
        <title>1,4-Dioxane degradation characteristics of Rhodococcus aetherivorans JCM 14343.</title>
        <authorList>
            <person name="Inoue D."/>
            <person name="Tsunoda T."/>
            <person name="Yamamoto N."/>
            <person name="Ike M."/>
            <person name="Sei K."/>
        </authorList>
    </citation>
    <scope>NUCLEOTIDE SEQUENCE [LARGE SCALE GENOMIC DNA]</scope>
    <source>
        <strain evidence="2 4">JCM 14343</strain>
    </source>
</reference>
<reference evidence="3" key="3">
    <citation type="submission" date="2022-09" db="EMBL/GenBank/DDBJ databases">
        <title>The genome sequence of Rhodococcus aetherivorans N1.</title>
        <authorList>
            <person name="Jiang W."/>
        </authorList>
    </citation>
    <scope>NUCLEOTIDE SEQUENCE</scope>
    <source>
        <strain evidence="3">N1</strain>
    </source>
</reference>
<keyword evidence="1" id="KW-0472">Membrane</keyword>
<dbReference type="EMBL" id="CP106982">
    <property type="protein sequence ID" value="UYF94267.1"/>
    <property type="molecule type" value="Genomic_DNA"/>
</dbReference>
<dbReference type="GeneID" id="83618816"/>
<accession>A0A059MGN3</accession>
<proteinExistence type="predicted"/>
<evidence type="ECO:0000313" key="3">
    <source>
        <dbReference type="EMBL" id="UYF94267.1"/>
    </source>
</evidence>